<dbReference type="Proteomes" id="UP000324575">
    <property type="component" value="Unassembled WGS sequence"/>
</dbReference>
<name>A0A5M8P4G1_9BACT</name>
<evidence type="ECO:0000313" key="1">
    <source>
        <dbReference type="EMBL" id="KAA6303120.1"/>
    </source>
</evidence>
<dbReference type="EMBL" id="SNRX01000003">
    <property type="protein sequence ID" value="KAA6303120.1"/>
    <property type="molecule type" value="Genomic_DNA"/>
</dbReference>
<dbReference type="AlphaFoldDB" id="A0A5M8P4G1"/>
<proteinExistence type="predicted"/>
<accession>A0A5M8P4G1</accession>
<evidence type="ECO:0000313" key="2">
    <source>
        <dbReference type="Proteomes" id="UP000324575"/>
    </source>
</evidence>
<comment type="caution">
    <text evidence="1">The sequence shown here is derived from an EMBL/GenBank/DDBJ whole genome shotgun (WGS) entry which is preliminary data.</text>
</comment>
<reference evidence="1 2" key="1">
    <citation type="submission" date="2019-03" db="EMBL/GenBank/DDBJ databases">
        <title>Single cell metagenomics reveals metabolic interactions within the superorganism composed of flagellate Streblomastix strix and complex community of Bacteroidetes bacteria on its surface.</title>
        <authorList>
            <person name="Treitli S.C."/>
            <person name="Kolisko M."/>
            <person name="Husnik F."/>
            <person name="Keeling P."/>
            <person name="Hampl V."/>
        </authorList>
    </citation>
    <scope>NUCLEOTIDE SEQUENCE [LARGE SCALE GENOMIC DNA]</scope>
    <source>
        <strain evidence="1">St1</strain>
    </source>
</reference>
<sequence length="1151" mass="126828">MDNIIINHPDGSKTPLISKGNVSVVTKAEQTISLLADDVVKISVQSATALQFVLGDTIDVYGKTYTLNQLPTIKKTGERRFNYDLNFEGLQYELLDAQFLLPDNTVGDSFTGNLANENNNGFLQLLVSNANRIFPGKWQVGEFPADTEYKTLTFSAENCLSVLQRICDEWGQEFEIVQVNGTRVLHIRKAGVNFPYTFKYGLTGGLYELNRQNINSKNVVTRLYVYGSSKNLTNSYLTNRNSSKLCLPDKIKNTSYIQNPESVLNFGLKENTKSFDDIFPNRYGVVSTNGSNYYSFIDETMDFDLNAKDAQGNTLWLIAGVNAKVHFNTGNLAGYEFDIHKYDHSTKTIEVVPFIDENGMKFPSETSAAFQFAPGDKYFFIDINLPDAYIIEAESKLAEAGEEYYLQNSQPQVQYGLTVDENFIKQFAGQMTVVNLFAVGDYIPVQDTDIGVDKSIRITAYNRDLLRPYKYSITLGDSVTKSAYVRQISDQRTIDQIIEINNLADPSKARRNWRASQEVLSMVFDPEGDYYSDKIKPASVETTMLQVGAKSMQFVLQNVIFQPNYQGNPNYIRITGGTLVHYTIEDSIRNWVIAATEFSNLVSNTAYYIYARCQKQGNAGSIILDTTQRKVDYEANYYNFMVGVLNSVQTDDGGANPARIVSLTYGSSTINGRFIKTGRIESSGGSPTYFDLDNGEIGGNIKFISTDGTTKNVSDLDNVAQETKDYLNNILPGIISEIQAQLDGKIEQFFDEYNPTTDNAPANMWTTIQDKENHLGDLFYNTDTGTVWRWIMKIITIPGSPIQSMIYVWKKLQDTELAEALALANEALALAGTKCRIFTATPYTPYDIGDLWAQGATGDLMRCKTARDSGSYTSSDWEKASKYTDDTVANQAKADASTAKAITNNFTSVSGGLILTTLIKMLVGGVETGGISANLDNILLWGGGTYAQALNNLTKIILRHDGSGQFANGNVVWNSSGNLTIQGTLNGTDGEFNGKVSLANGKILLNKDGSGQLANGNVTWDVNGNVTLNNITGNNINVNSGTFKGLINANSGISMGVKIVTSNTLVTSGDSFILVRGANGPTITLPLFPNSGQMITIKNISTEYATIKGNGNPIYAEIFLQQQITLPAGRSYQLIYSNSTYGWSLIGKYDS</sequence>
<protein>
    <submittedName>
        <fullName evidence="1">Uncharacterized protein</fullName>
    </submittedName>
</protein>
<gene>
    <name evidence="1" type="ORF">EZS26_000723</name>
</gene>
<organism evidence="1 2">
    <name type="scientific">Candidatus Ordinivivax streblomastigis</name>
    <dbReference type="NCBI Taxonomy" id="2540710"/>
    <lineage>
        <taxon>Bacteria</taxon>
        <taxon>Pseudomonadati</taxon>
        <taxon>Bacteroidota</taxon>
        <taxon>Bacteroidia</taxon>
        <taxon>Bacteroidales</taxon>
        <taxon>Candidatus Ordinivivax</taxon>
    </lineage>
</organism>